<comment type="caution">
    <text evidence="1">The sequence shown here is derived from an EMBL/GenBank/DDBJ whole genome shotgun (WGS) entry which is preliminary data.</text>
</comment>
<organism evidence="1 2">
    <name type="scientific">Nepenthes gracilis</name>
    <name type="common">Slender pitcher plant</name>
    <dbReference type="NCBI Taxonomy" id="150966"/>
    <lineage>
        <taxon>Eukaryota</taxon>
        <taxon>Viridiplantae</taxon>
        <taxon>Streptophyta</taxon>
        <taxon>Embryophyta</taxon>
        <taxon>Tracheophyta</taxon>
        <taxon>Spermatophyta</taxon>
        <taxon>Magnoliopsida</taxon>
        <taxon>eudicotyledons</taxon>
        <taxon>Gunneridae</taxon>
        <taxon>Pentapetalae</taxon>
        <taxon>Caryophyllales</taxon>
        <taxon>Nepenthaceae</taxon>
        <taxon>Nepenthes</taxon>
    </lineage>
</organism>
<proteinExistence type="predicted"/>
<gene>
    <name evidence="1" type="ORF">Nepgr_028569</name>
</gene>
<evidence type="ECO:0000313" key="2">
    <source>
        <dbReference type="Proteomes" id="UP001279734"/>
    </source>
</evidence>
<accession>A0AAD3TCS7</accession>
<sequence>MHQLNFKLQRLRSSPPWSFSVVATPSFSTVISESWTSVLIRKLGNPVLTSLENTEPSVICHRFSKTTSRPTTWELCGLFFAF</sequence>
<protein>
    <submittedName>
        <fullName evidence="1">Uncharacterized protein</fullName>
    </submittedName>
</protein>
<reference evidence="1" key="1">
    <citation type="submission" date="2023-05" db="EMBL/GenBank/DDBJ databases">
        <title>Nepenthes gracilis genome sequencing.</title>
        <authorList>
            <person name="Fukushima K."/>
        </authorList>
    </citation>
    <scope>NUCLEOTIDE SEQUENCE</scope>
    <source>
        <strain evidence="1">SING2019-196</strain>
    </source>
</reference>
<evidence type="ECO:0000313" key="1">
    <source>
        <dbReference type="EMBL" id="GMH26726.1"/>
    </source>
</evidence>
<dbReference type="EMBL" id="BSYO01000031">
    <property type="protein sequence ID" value="GMH26726.1"/>
    <property type="molecule type" value="Genomic_DNA"/>
</dbReference>
<name>A0AAD3TCS7_NEPGR</name>
<dbReference type="Proteomes" id="UP001279734">
    <property type="component" value="Unassembled WGS sequence"/>
</dbReference>
<dbReference type="AlphaFoldDB" id="A0AAD3TCS7"/>
<keyword evidence="2" id="KW-1185">Reference proteome</keyword>